<dbReference type="eggNOG" id="KOG0023">
    <property type="taxonomic scope" value="Eukaryota"/>
</dbReference>
<dbReference type="KEGG" id="scm:SCHCO_02501845"/>
<dbReference type="STRING" id="578458.D8Q582"/>
<dbReference type="InterPro" id="IPR047109">
    <property type="entry name" value="CAD-like"/>
</dbReference>
<dbReference type="AlphaFoldDB" id="D8Q582"/>
<gene>
    <name evidence="7" type="ORF">SCHCODRAFT_55670</name>
</gene>
<keyword evidence="3 5" id="KW-0862">Zinc</keyword>
<evidence type="ECO:0000313" key="8">
    <source>
        <dbReference type="Proteomes" id="UP000007431"/>
    </source>
</evidence>
<dbReference type="Gene3D" id="3.40.50.720">
    <property type="entry name" value="NAD(P)-binding Rossmann-like Domain"/>
    <property type="match status" value="1"/>
</dbReference>
<comment type="cofactor">
    <cofactor evidence="1 5">
        <name>Zn(2+)</name>
        <dbReference type="ChEBI" id="CHEBI:29105"/>
    </cofactor>
</comment>
<dbReference type="Proteomes" id="UP000007431">
    <property type="component" value="Unassembled WGS sequence"/>
</dbReference>
<keyword evidence="2 5" id="KW-0479">Metal-binding</keyword>
<evidence type="ECO:0000313" key="7">
    <source>
        <dbReference type="EMBL" id="EFI96925.1"/>
    </source>
</evidence>
<reference evidence="7 8" key="1">
    <citation type="journal article" date="2010" name="Nat. Biotechnol.">
        <title>Genome sequence of the model mushroom Schizophyllum commune.</title>
        <authorList>
            <person name="Ohm R.A."/>
            <person name="de Jong J.F."/>
            <person name="Lugones L.G."/>
            <person name="Aerts A."/>
            <person name="Kothe E."/>
            <person name="Stajich J.E."/>
            <person name="de Vries R.P."/>
            <person name="Record E."/>
            <person name="Levasseur A."/>
            <person name="Baker S.E."/>
            <person name="Bartholomew K.A."/>
            <person name="Coutinho P.M."/>
            <person name="Erdmann S."/>
            <person name="Fowler T.J."/>
            <person name="Gathman A.C."/>
            <person name="Lombard V."/>
            <person name="Henrissat B."/>
            <person name="Knabe N."/>
            <person name="Kuees U."/>
            <person name="Lilly W.W."/>
            <person name="Lindquist E."/>
            <person name="Lucas S."/>
            <person name="Magnuson J.K."/>
            <person name="Piumi F."/>
            <person name="Raudaskoski M."/>
            <person name="Salamov A."/>
            <person name="Schmutz J."/>
            <person name="Schwarze F.W.M.R."/>
            <person name="vanKuyk P.A."/>
            <person name="Horton J.S."/>
            <person name="Grigoriev I.V."/>
            <person name="Woesten H.A.B."/>
        </authorList>
    </citation>
    <scope>NUCLEOTIDE SEQUENCE [LARGE SCALE GENOMIC DNA]</scope>
    <source>
        <strain evidence="8">H4-8 / FGSC 9210</strain>
    </source>
</reference>
<dbReference type="InterPro" id="IPR020843">
    <property type="entry name" value="ER"/>
</dbReference>
<dbReference type="SUPFAM" id="SSF50129">
    <property type="entry name" value="GroES-like"/>
    <property type="match status" value="1"/>
</dbReference>
<dbReference type="FunFam" id="3.40.50.720:FF:000022">
    <property type="entry name" value="Cinnamyl alcohol dehydrogenase"/>
    <property type="match status" value="1"/>
</dbReference>
<evidence type="ECO:0000256" key="5">
    <source>
        <dbReference type="RuleBase" id="RU361277"/>
    </source>
</evidence>
<proteinExistence type="inferred from homology"/>
<dbReference type="GO" id="GO:0008270">
    <property type="term" value="F:zinc ion binding"/>
    <property type="evidence" value="ECO:0007669"/>
    <property type="project" value="InterPro"/>
</dbReference>
<dbReference type="PANTHER" id="PTHR42683">
    <property type="entry name" value="ALDEHYDE REDUCTASE"/>
    <property type="match status" value="1"/>
</dbReference>
<dbReference type="InterPro" id="IPR013154">
    <property type="entry name" value="ADH-like_N"/>
</dbReference>
<dbReference type="Gene3D" id="3.90.180.10">
    <property type="entry name" value="Medium-chain alcohol dehydrogenases, catalytic domain"/>
    <property type="match status" value="1"/>
</dbReference>
<evidence type="ECO:0000256" key="1">
    <source>
        <dbReference type="ARBA" id="ARBA00001947"/>
    </source>
</evidence>
<dbReference type="Pfam" id="PF00107">
    <property type="entry name" value="ADH_zinc_N"/>
    <property type="match status" value="1"/>
</dbReference>
<organism evidence="8">
    <name type="scientific">Schizophyllum commune (strain H4-8 / FGSC 9210)</name>
    <name type="common">Split gill fungus</name>
    <dbReference type="NCBI Taxonomy" id="578458"/>
    <lineage>
        <taxon>Eukaryota</taxon>
        <taxon>Fungi</taxon>
        <taxon>Dikarya</taxon>
        <taxon>Basidiomycota</taxon>
        <taxon>Agaricomycotina</taxon>
        <taxon>Agaricomycetes</taxon>
        <taxon>Agaricomycetidae</taxon>
        <taxon>Agaricales</taxon>
        <taxon>Schizophyllaceae</taxon>
        <taxon>Schizophyllum</taxon>
    </lineage>
</organism>
<dbReference type="VEuPathDB" id="FungiDB:SCHCODRAFT_02501845"/>
<evidence type="ECO:0000259" key="6">
    <source>
        <dbReference type="SMART" id="SM00829"/>
    </source>
</evidence>
<dbReference type="InterPro" id="IPR002328">
    <property type="entry name" value="ADH_Zn_CS"/>
</dbReference>
<evidence type="ECO:0000256" key="3">
    <source>
        <dbReference type="ARBA" id="ARBA00022833"/>
    </source>
</evidence>
<dbReference type="RefSeq" id="XP_003031828.1">
    <property type="nucleotide sequence ID" value="XM_003031782.1"/>
</dbReference>
<dbReference type="CDD" id="cd05283">
    <property type="entry name" value="CAD1"/>
    <property type="match status" value="1"/>
</dbReference>
<dbReference type="PROSITE" id="PS00059">
    <property type="entry name" value="ADH_ZINC"/>
    <property type="match status" value="1"/>
</dbReference>
<dbReference type="SUPFAM" id="SSF51735">
    <property type="entry name" value="NAD(P)-binding Rossmann-fold domains"/>
    <property type="match status" value="1"/>
</dbReference>
<dbReference type="EMBL" id="GL377306">
    <property type="protein sequence ID" value="EFI96925.1"/>
    <property type="molecule type" value="Genomic_DNA"/>
</dbReference>
<evidence type="ECO:0000256" key="4">
    <source>
        <dbReference type="ARBA" id="ARBA00023002"/>
    </source>
</evidence>
<dbReference type="GeneID" id="9589910"/>
<dbReference type="InterPro" id="IPR013149">
    <property type="entry name" value="ADH-like_C"/>
</dbReference>
<accession>D8Q582</accession>
<dbReference type="SMART" id="SM00829">
    <property type="entry name" value="PKS_ER"/>
    <property type="match status" value="1"/>
</dbReference>
<dbReference type="InterPro" id="IPR036291">
    <property type="entry name" value="NAD(P)-bd_dom_sf"/>
</dbReference>
<dbReference type="GO" id="GO:0016616">
    <property type="term" value="F:oxidoreductase activity, acting on the CH-OH group of donors, NAD or NADP as acceptor"/>
    <property type="evidence" value="ECO:0007669"/>
    <property type="project" value="InterPro"/>
</dbReference>
<dbReference type="OrthoDB" id="1879366at2759"/>
<dbReference type="InParanoid" id="D8Q582"/>
<feature type="domain" description="Enoyl reductase (ER)" evidence="6">
    <location>
        <begin position="10"/>
        <end position="329"/>
    </location>
</feature>
<dbReference type="OMA" id="FARNEHK"/>
<sequence length="333" mass="36078">MSTEFTVYKGSKDGKVLKGKTYRVLKNDDVLVKITHSGLCYTDVHYRTTDMVLGHEGVGIVESVGPNCHDLKAGDRVGWGYVHDTCGSCRMCLRGEDMYCPKAVLYGVGDLDMGSFASHAVVREAFLHRVPDEIELVNAGPLFCGGATVFEALNRYGVTSTDRVGVIGVGGLGHLAIQFAAKMGCKVVVFSGTESKKDEAIALGATEFHATKGLTSLAHVQPIDCLLATPSAQPDWKLYLDIMAPKGKVFPLTVELGNFENFPAFPVNAKGLTIQGSACGPRILYRQMLEFAARHGVKPVVQTFPMPEDGIEEAFKVLQEGKMRYRGVLVAQN</sequence>
<keyword evidence="8" id="KW-1185">Reference proteome</keyword>
<name>D8Q582_SCHCM</name>
<dbReference type="Pfam" id="PF08240">
    <property type="entry name" value="ADH_N"/>
    <property type="match status" value="1"/>
</dbReference>
<protein>
    <recommendedName>
        <fullName evidence="6">Enoyl reductase (ER) domain-containing protein</fullName>
    </recommendedName>
</protein>
<comment type="similarity">
    <text evidence="5">Belongs to the zinc-containing alcohol dehydrogenase family.</text>
</comment>
<dbReference type="HOGENOM" id="CLU_026673_20_2_1"/>
<dbReference type="InterPro" id="IPR011032">
    <property type="entry name" value="GroES-like_sf"/>
</dbReference>
<dbReference type="InterPro" id="IPR029752">
    <property type="entry name" value="D-isomer_DH_CS1"/>
</dbReference>
<dbReference type="PROSITE" id="PS00065">
    <property type="entry name" value="D_2_HYDROXYACID_DH_1"/>
    <property type="match status" value="1"/>
</dbReference>
<keyword evidence="4" id="KW-0560">Oxidoreductase</keyword>
<evidence type="ECO:0000256" key="2">
    <source>
        <dbReference type="ARBA" id="ARBA00022723"/>
    </source>
</evidence>